<dbReference type="GO" id="GO:0005739">
    <property type="term" value="C:mitochondrion"/>
    <property type="evidence" value="ECO:0007669"/>
    <property type="project" value="TreeGrafter"/>
</dbReference>
<evidence type="ECO:0000313" key="7">
    <source>
        <dbReference type="EMBL" id="KAF3319894.1"/>
    </source>
</evidence>
<dbReference type="GO" id="GO:0008270">
    <property type="term" value="F:zinc ion binding"/>
    <property type="evidence" value="ECO:0007669"/>
    <property type="project" value="UniProtKB-KW"/>
</dbReference>
<evidence type="ECO:0000259" key="6">
    <source>
        <dbReference type="PROSITE" id="PS51501"/>
    </source>
</evidence>
<evidence type="ECO:0000313" key="8">
    <source>
        <dbReference type="Proteomes" id="UP000623129"/>
    </source>
</evidence>
<dbReference type="Proteomes" id="UP000623129">
    <property type="component" value="Unassembled WGS sequence"/>
</dbReference>
<name>A0A833QIJ6_9POAL</name>
<feature type="domain" description="DNL-type" evidence="6">
    <location>
        <begin position="70"/>
        <end position="161"/>
    </location>
</feature>
<gene>
    <name evidence="7" type="ORF">FCM35_KLT21839</name>
</gene>
<keyword evidence="8" id="KW-1185">Reference proteome</keyword>
<dbReference type="Pfam" id="PF05180">
    <property type="entry name" value="zf-DNL"/>
    <property type="match status" value="1"/>
</dbReference>
<keyword evidence="5" id="KW-0732">Signal</keyword>
<dbReference type="PANTHER" id="PTHR20922">
    <property type="entry name" value="DNL-TYPE ZINC FINGER PROTEIN"/>
    <property type="match status" value="1"/>
</dbReference>
<dbReference type="GO" id="GO:0030150">
    <property type="term" value="P:protein import into mitochondrial matrix"/>
    <property type="evidence" value="ECO:0007669"/>
    <property type="project" value="TreeGrafter"/>
</dbReference>
<keyword evidence="1" id="KW-0479">Metal-binding</keyword>
<organism evidence="7 8">
    <name type="scientific">Carex littledalei</name>
    <dbReference type="NCBI Taxonomy" id="544730"/>
    <lineage>
        <taxon>Eukaryota</taxon>
        <taxon>Viridiplantae</taxon>
        <taxon>Streptophyta</taxon>
        <taxon>Embryophyta</taxon>
        <taxon>Tracheophyta</taxon>
        <taxon>Spermatophyta</taxon>
        <taxon>Magnoliopsida</taxon>
        <taxon>Liliopsida</taxon>
        <taxon>Poales</taxon>
        <taxon>Cyperaceae</taxon>
        <taxon>Cyperoideae</taxon>
        <taxon>Cariceae</taxon>
        <taxon>Carex</taxon>
        <taxon>Carex subgen. Euthyceras</taxon>
    </lineage>
</organism>
<dbReference type="OrthoDB" id="512667at2759"/>
<dbReference type="EMBL" id="SWLB01000193">
    <property type="protein sequence ID" value="KAF3319894.1"/>
    <property type="molecule type" value="Genomic_DNA"/>
</dbReference>
<keyword evidence="3" id="KW-0862">Zinc</keyword>
<comment type="caution">
    <text evidence="7">The sequence shown here is derived from an EMBL/GenBank/DDBJ whole genome shotgun (WGS) entry which is preliminary data.</text>
</comment>
<dbReference type="InterPro" id="IPR024158">
    <property type="entry name" value="Mt_import_TIM15"/>
</dbReference>
<dbReference type="PANTHER" id="PTHR20922:SF13">
    <property type="entry name" value="DNL-TYPE ZINC FINGER PROTEIN"/>
    <property type="match status" value="1"/>
</dbReference>
<dbReference type="GO" id="GO:0051087">
    <property type="term" value="F:protein-folding chaperone binding"/>
    <property type="evidence" value="ECO:0007669"/>
    <property type="project" value="TreeGrafter"/>
</dbReference>
<dbReference type="AlphaFoldDB" id="A0A833QIJ6"/>
<reference evidence="7" key="1">
    <citation type="submission" date="2020-01" db="EMBL/GenBank/DDBJ databases">
        <title>Genome sequence of Kobresia littledalei, the first chromosome-level genome in the family Cyperaceae.</title>
        <authorList>
            <person name="Qu G."/>
        </authorList>
    </citation>
    <scope>NUCLEOTIDE SEQUENCE</scope>
    <source>
        <strain evidence="7">C.B.Clarke</strain>
        <tissue evidence="7">Leaf</tissue>
    </source>
</reference>
<dbReference type="PROSITE" id="PS51501">
    <property type="entry name" value="ZF_DNL"/>
    <property type="match status" value="1"/>
</dbReference>
<protein>
    <submittedName>
        <fullName evidence="7">DNL-type zinc finger protein</fullName>
    </submittedName>
</protein>
<feature type="signal peptide" evidence="5">
    <location>
        <begin position="1"/>
        <end position="19"/>
    </location>
</feature>
<evidence type="ECO:0000256" key="1">
    <source>
        <dbReference type="ARBA" id="ARBA00022723"/>
    </source>
</evidence>
<evidence type="ECO:0000256" key="3">
    <source>
        <dbReference type="ARBA" id="ARBA00022833"/>
    </source>
</evidence>
<evidence type="ECO:0000256" key="4">
    <source>
        <dbReference type="PROSITE-ProRule" id="PRU00834"/>
    </source>
</evidence>
<sequence>MQVVLLLLLHSISAPSTGGIRLTSTKAESVIPATELQDDPKSPETNPNIVSKFDKEPNMTYKVFSNLKMSTRHDMAMIYTCMVCETRSMKTASRESYEKGVVVTRCPGCNNLHLIADRLGWFGEPGSVEDFLAVRGEEVKKGSVDTLNFTLDDFTGTGKSS</sequence>
<dbReference type="GO" id="GO:0006457">
    <property type="term" value="P:protein folding"/>
    <property type="evidence" value="ECO:0007669"/>
    <property type="project" value="TreeGrafter"/>
</dbReference>
<accession>A0A833QIJ6</accession>
<evidence type="ECO:0000256" key="5">
    <source>
        <dbReference type="SAM" id="SignalP"/>
    </source>
</evidence>
<proteinExistence type="predicted"/>
<evidence type="ECO:0000256" key="2">
    <source>
        <dbReference type="ARBA" id="ARBA00022771"/>
    </source>
</evidence>
<feature type="chain" id="PRO_5032314927" evidence="5">
    <location>
        <begin position="20"/>
        <end position="161"/>
    </location>
</feature>
<keyword evidence="2 4" id="KW-0863">Zinc-finger</keyword>
<dbReference type="GO" id="GO:0050821">
    <property type="term" value="P:protein stabilization"/>
    <property type="evidence" value="ECO:0007669"/>
    <property type="project" value="TreeGrafter"/>
</dbReference>
<dbReference type="InterPro" id="IPR007853">
    <property type="entry name" value="Znf_DNL-typ"/>
</dbReference>